<name>A0A316D616_9BACL</name>
<dbReference type="Proteomes" id="UP000245634">
    <property type="component" value="Unassembled WGS sequence"/>
</dbReference>
<sequence length="36" mass="4112">MPVNPYVYSYTLIAISVAVLVGATAWWTYSKYKRKA</sequence>
<dbReference type="AlphaFoldDB" id="A0A316D616"/>
<keyword evidence="1" id="KW-0472">Membrane</keyword>
<feature type="transmembrane region" description="Helical" evidence="1">
    <location>
        <begin position="6"/>
        <end position="29"/>
    </location>
</feature>
<protein>
    <submittedName>
        <fullName evidence="2">Uncharacterized protein</fullName>
    </submittedName>
</protein>
<keyword evidence="3" id="KW-1185">Reference proteome</keyword>
<keyword evidence="1" id="KW-0812">Transmembrane</keyword>
<evidence type="ECO:0000256" key="1">
    <source>
        <dbReference type="SAM" id="Phobius"/>
    </source>
</evidence>
<organism evidence="2 3">
    <name type="scientific">Tumebacillus permanentifrigoris</name>
    <dbReference type="NCBI Taxonomy" id="378543"/>
    <lineage>
        <taxon>Bacteria</taxon>
        <taxon>Bacillati</taxon>
        <taxon>Bacillota</taxon>
        <taxon>Bacilli</taxon>
        <taxon>Bacillales</taxon>
        <taxon>Alicyclobacillaceae</taxon>
        <taxon>Tumebacillus</taxon>
    </lineage>
</organism>
<proteinExistence type="predicted"/>
<keyword evidence="1" id="KW-1133">Transmembrane helix</keyword>
<reference evidence="2 3" key="1">
    <citation type="submission" date="2018-05" db="EMBL/GenBank/DDBJ databases">
        <title>Genomic Encyclopedia of Type Strains, Phase IV (KMG-IV): sequencing the most valuable type-strain genomes for metagenomic binning, comparative biology and taxonomic classification.</title>
        <authorList>
            <person name="Goeker M."/>
        </authorList>
    </citation>
    <scope>NUCLEOTIDE SEQUENCE [LARGE SCALE GENOMIC DNA]</scope>
    <source>
        <strain evidence="2 3">DSM 18773</strain>
    </source>
</reference>
<gene>
    <name evidence="2" type="ORF">C7459_11623</name>
</gene>
<comment type="caution">
    <text evidence="2">The sequence shown here is derived from an EMBL/GenBank/DDBJ whole genome shotgun (WGS) entry which is preliminary data.</text>
</comment>
<accession>A0A316D616</accession>
<dbReference type="EMBL" id="QGGL01000016">
    <property type="protein sequence ID" value="PWK07864.1"/>
    <property type="molecule type" value="Genomic_DNA"/>
</dbReference>
<evidence type="ECO:0000313" key="2">
    <source>
        <dbReference type="EMBL" id="PWK07864.1"/>
    </source>
</evidence>
<evidence type="ECO:0000313" key="3">
    <source>
        <dbReference type="Proteomes" id="UP000245634"/>
    </source>
</evidence>